<feature type="region of interest" description="Disordered" evidence="1">
    <location>
        <begin position="206"/>
        <end position="249"/>
    </location>
</feature>
<dbReference type="GO" id="GO:0005929">
    <property type="term" value="C:cilium"/>
    <property type="evidence" value="ECO:0007669"/>
    <property type="project" value="TreeGrafter"/>
</dbReference>
<feature type="region of interest" description="Disordered" evidence="1">
    <location>
        <begin position="93"/>
        <end position="172"/>
    </location>
</feature>
<dbReference type="AlphaFoldDB" id="A0A183ANL9"/>
<evidence type="ECO:0000313" key="2">
    <source>
        <dbReference type="WBParaSite" id="ECPE_0000858001-mRNA-1"/>
    </source>
</evidence>
<protein>
    <submittedName>
        <fullName evidence="2">TOG domain-containing protein</fullName>
    </submittedName>
</protein>
<dbReference type="PANTHER" id="PTHR13371">
    <property type="entry name" value="GLYCINE-, GLUTAMATE-, THIENYLCYCLOHEXYLPIPERIDINE-BINDING PROTEIN"/>
    <property type="match status" value="1"/>
</dbReference>
<proteinExistence type="predicted"/>
<reference evidence="2" key="1">
    <citation type="submission" date="2016-06" db="UniProtKB">
        <authorList>
            <consortium name="WormBaseParasite"/>
        </authorList>
    </citation>
    <scope>IDENTIFICATION</scope>
</reference>
<dbReference type="Pfam" id="PF21040">
    <property type="entry name" value="CEP104-like_TOG"/>
    <property type="match status" value="1"/>
</dbReference>
<feature type="compositionally biased region" description="Basic residues" evidence="1">
    <location>
        <begin position="103"/>
        <end position="113"/>
    </location>
</feature>
<organism evidence="2">
    <name type="scientific">Echinostoma caproni</name>
    <dbReference type="NCBI Taxonomy" id="27848"/>
    <lineage>
        <taxon>Eukaryota</taxon>
        <taxon>Metazoa</taxon>
        <taxon>Spiralia</taxon>
        <taxon>Lophotrochozoa</taxon>
        <taxon>Platyhelminthes</taxon>
        <taxon>Trematoda</taxon>
        <taxon>Digenea</taxon>
        <taxon>Plagiorchiida</taxon>
        <taxon>Echinostomata</taxon>
        <taxon>Echinostomatoidea</taxon>
        <taxon>Echinostomatidae</taxon>
        <taxon>Echinostoma</taxon>
    </lineage>
</organism>
<feature type="compositionally biased region" description="Polar residues" evidence="1">
    <location>
        <begin position="230"/>
        <end position="246"/>
    </location>
</feature>
<sequence>LALEKQQAVEDENYERAKLKKFQITELRTNLYKDLDLINLLSESAPFVESVQPSGDCIMPPFPEESLETKQKLVRPDPIRLQALAELSIQSSLIQSTTETNHRRSPSPNRRHSSSPSRRGTLHLVDPDERPLPALCRSNVNHSRSAVSKARPLEPDDDKTSSDPTSVVSFNPVQPYSANAADRSVPVQPAGHVLTPIGDEATEAFESEEWEDDENQPEDGDQVFGHTEPTDSIHTGQTNQPEPLSESNRRQASVAIDVFGLDLVTMALSKLWTFREKSLLEIEKRVTASRLPPPASLPDTAEPDPRAELRATTFILKRALDDPPLVIDFVERYAIPRPELHYALDKLLPVLFRRTGDTAVRIREVAKKQILVMAQWPQVGTDCNGFLTSAFCCTQFTSSNEYVSYPKGKTTVTKTAA</sequence>
<dbReference type="PANTHER" id="PTHR13371:SF0">
    <property type="entry name" value="CENTROSOMAL PROTEIN OF 104 KDA"/>
    <property type="match status" value="1"/>
</dbReference>
<evidence type="ECO:0000256" key="1">
    <source>
        <dbReference type="SAM" id="MobiDB-lite"/>
    </source>
</evidence>
<accession>A0A183ANL9</accession>
<feature type="compositionally biased region" description="Acidic residues" evidence="1">
    <location>
        <begin position="206"/>
        <end position="221"/>
    </location>
</feature>
<feature type="compositionally biased region" description="Basic and acidic residues" evidence="1">
    <location>
        <begin position="151"/>
        <end position="161"/>
    </location>
</feature>
<dbReference type="WBParaSite" id="ECPE_0000858001-mRNA-1">
    <property type="protein sequence ID" value="ECPE_0000858001-mRNA-1"/>
    <property type="gene ID" value="ECPE_0000858001"/>
</dbReference>
<dbReference type="InterPro" id="IPR052607">
    <property type="entry name" value="CEP104-like"/>
</dbReference>
<name>A0A183ANL9_9TREM</name>